<dbReference type="EMBL" id="JACIJG010000029">
    <property type="protein sequence ID" value="MBB5704374.1"/>
    <property type="molecule type" value="Genomic_DNA"/>
</dbReference>
<keyword evidence="2" id="KW-0472">Membrane</keyword>
<dbReference type="Proteomes" id="UP000555546">
    <property type="component" value="Unassembled WGS sequence"/>
</dbReference>
<dbReference type="InterPro" id="IPR027587">
    <property type="entry name" value="TrbK"/>
</dbReference>
<feature type="region of interest" description="Disordered" evidence="1">
    <location>
        <begin position="39"/>
        <end position="70"/>
    </location>
</feature>
<evidence type="ECO:0000256" key="1">
    <source>
        <dbReference type="SAM" id="MobiDB-lite"/>
    </source>
</evidence>
<keyword evidence="4" id="KW-1185">Reference proteome</keyword>
<protein>
    <submittedName>
        <fullName evidence="3">Conjugative transfer region protein TrbK</fullName>
    </submittedName>
</protein>
<keyword evidence="2" id="KW-0812">Transmembrane</keyword>
<dbReference type="Pfam" id="PF20084">
    <property type="entry name" value="TrbK"/>
    <property type="match status" value="1"/>
</dbReference>
<organism evidence="3 4">
    <name type="scientific">Brucella daejeonensis</name>
    <dbReference type="NCBI Taxonomy" id="659015"/>
    <lineage>
        <taxon>Bacteria</taxon>
        <taxon>Pseudomonadati</taxon>
        <taxon>Pseudomonadota</taxon>
        <taxon>Alphaproteobacteria</taxon>
        <taxon>Hyphomicrobiales</taxon>
        <taxon>Brucellaceae</taxon>
        <taxon>Brucella/Ochrobactrum group</taxon>
        <taxon>Brucella</taxon>
    </lineage>
</organism>
<feature type="compositionally biased region" description="Polar residues" evidence="1">
    <location>
        <begin position="61"/>
        <end position="70"/>
    </location>
</feature>
<feature type="compositionally biased region" description="Basic and acidic residues" evidence="1">
    <location>
        <begin position="39"/>
        <end position="55"/>
    </location>
</feature>
<feature type="transmembrane region" description="Helical" evidence="2">
    <location>
        <begin position="12"/>
        <end position="31"/>
    </location>
</feature>
<dbReference type="NCBIfam" id="TIGR04360">
    <property type="entry name" value="other_trbK"/>
    <property type="match status" value="1"/>
</dbReference>
<gene>
    <name evidence="3" type="ORF">FHS76_004291</name>
</gene>
<evidence type="ECO:0000313" key="4">
    <source>
        <dbReference type="Proteomes" id="UP000555546"/>
    </source>
</evidence>
<keyword evidence="2" id="KW-1133">Transmembrane helix</keyword>
<accession>A0A7W9B227</accession>
<dbReference type="AlphaFoldDB" id="A0A7W9B227"/>
<evidence type="ECO:0000313" key="3">
    <source>
        <dbReference type="EMBL" id="MBB5704374.1"/>
    </source>
</evidence>
<reference evidence="3 4" key="1">
    <citation type="submission" date="2020-08" db="EMBL/GenBank/DDBJ databases">
        <title>Genomic Encyclopedia of Type Strains, Phase IV (KMG-IV): sequencing the most valuable type-strain genomes for metagenomic binning, comparative biology and taxonomic classification.</title>
        <authorList>
            <person name="Goeker M."/>
        </authorList>
    </citation>
    <scope>NUCLEOTIDE SEQUENCE [LARGE SCALE GENOMIC DNA]</scope>
    <source>
        <strain evidence="3 4">DSM 26944</strain>
    </source>
</reference>
<proteinExistence type="predicted"/>
<name>A0A7W9B227_9HYPH</name>
<evidence type="ECO:0000256" key="2">
    <source>
        <dbReference type="SAM" id="Phobius"/>
    </source>
</evidence>
<comment type="caution">
    <text evidence="3">The sequence shown here is derived from an EMBL/GenBank/DDBJ whole genome shotgun (WGS) entry which is preliminary data.</text>
</comment>
<sequence>MATEGGLMDGKMLARLGAVVFVAVAITAAVVELTRKGEPKEDFSPRIIEPSHDPLRAGQRRCQQLGQQAANDPECLRVWAETRERFLRPSSAPASPSSSEGR</sequence>